<reference evidence="1" key="1">
    <citation type="submission" date="2018-07" db="EMBL/GenBank/DDBJ databases">
        <authorList>
            <person name="Quirk P.G."/>
            <person name="Krulwich T.A."/>
        </authorList>
    </citation>
    <scope>NUCLEOTIDE SEQUENCE</scope>
    <source>
        <strain evidence="1">96224</strain>
    </source>
</reference>
<gene>
    <name evidence="1" type="ORF">BGT96224V2_LOCUS2595</name>
</gene>
<protein>
    <submittedName>
        <fullName evidence="1">Bgt-20590</fullName>
    </submittedName>
</protein>
<accession>A0A381L8B7</accession>
<evidence type="ECO:0000313" key="1">
    <source>
        <dbReference type="EMBL" id="SUZ09446.1"/>
    </source>
</evidence>
<name>A0A381L8B7_BLUGR</name>
<organism evidence="1">
    <name type="scientific">Blumeria graminis f. sp. tritici 96224</name>
    <dbReference type="NCBI Taxonomy" id="1268274"/>
    <lineage>
        <taxon>Eukaryota</taxon>
        <taxon>Fungi</taxon>
        <taxon>Dikarya</taxon>
        <taxon>Ascomycota</taxon>
        <taxon>Pezizomycotina</taxon>
        <taxon>Leotiomycetes</taxon>
        <taxon>Erysiphales</taxon>
        <taxon>Erysiphaceae</taxon>
        <taxon>Blumeria</taxon>
    </lineage>
</organism>
<proteinExistence type="predicted"/>
<sequence>MACTLSIEVVWRIKLICEIPVQKSKSKLFQVCTYLHYHHNYISLYFLCSSRISASQICVSRFVYSDRCKCHGGLIFGGHLRPETDLTKDVVVEYGIN</sequence>
<dbReference type="AlphaFoldDB" id="A0A381L8B7"/>
<dbReference type="EMBL" id="UIGY01000049">
    <property type="protein sequence ID" value="SUZ09446.1"/>
    <property type="molecule type" value="Genomic_DNA"/>
</dbReference>